<evidence type="ECO:0000313" key="6">
    <source>
        <dbReference type="EMBL" id="CAH2404613.1"/>
    </source>
</evidence>
<dbReference type="InterPro" id="IPR009057">
    <property type="entry name" value="Homeodomain-like_sf"/>
</dbReference>
<dbReference type="Pfam" id="PF02909">
    <property type="entry name" value="TetR_C_1"/>
    <property type="match status" value="1"/>
</dbReference>
<dbReference type="RefSeq" id="WP_254020066.1">
    <property type="nucleotide sequence ID" value="NZ_CAKXZT010000139.1"/>
</dbReference>
<evidence type="ECO:0000259" key="5">
    <source>
        <dbReference type="PROSITE" id="PS50977"/>
    </source>
</evidence>
<accession>A0ABM9E796</accession>
<keyword evidence="2 4" id="KW-0238">DNA-binding</keyword>
<dbReference type="InterPro" id="IPR050109">
    <property type="entry name" value="HTH-type_TetR-like_transc_reg"/>
</dbReference>
<dbReference type="Pfam" id="PF00440">
    <property type="entry name" value="TetR_N"/>
    <property type="match status" value="1"/>
</dbReference>
<keyword evidence="7" id="KW-1185">Reference proteome</keyword>
<dbReference type="Gene3D" id="1.10.357.10">
    <property type="entry name" value="Tetracycline Repressor, domain 2"/>
    <property type="match status" value="1"/>
</dbReference>
<dbReference type="Proteomes" id="UP001153050">
    <property type="component" value="Unassembled WGS sequence"/>
</dbReference>
<evidence type="ECO:0000313" key="7">
    <source>
        <dbReference type="Proteomes" id="UP001153050"/>
    </source>
</evidence>
<dbReference type="InterPro" id="IPR004111">
    <property type="entry name" value="Repressor_TetR_C"/>
</dbReference>
<name>A0ABM9E796_9HYPH</name>
<comment type="caution">
    <text evidence="6">The sequence shown here is derived from an EMBL/GenBank/DDBJ whole genome shotgun (WGS) entry which is preliminary data.</text>
</comment>
<evidence type="ECO:0000256" key="1">
    <source>
        <dbReference type="ARBA" id="ARBA00023015"/>
    </source>
</evidence>
<protein>
    <recommendedName>
        <fullName evidence="5">HTH tetR-type domain-containing protein</fullName>
    </recommendedName>
</protein>
<evidence type="ECO:0000256" key="4">
    <source>
        <dbReference type="PROSITE-ProRule" id="PRU00335"/>
    </source>
</evidence>
<keyword evidence="3" id="KW-0804">Transcription</keyword>
<dbReference type="SUPFAM" id="SSF48498">
    <property type="entry name" value="Tetracyclin repressor-like, C-terminal domain"/>
    <property type="match status" value="1"/>
</dbReference>
<sequence length="229" mass="25176">MIKKAGQAKARLGRPRTADPQLTRQRILEAALATVEREGLERLSMRRLATELGVDPMSIYHHIPDKQRIIAGVVELVFAGMQRRCERNAPWVERVLDWAHGYHDLTRSHPYIVLPIVKDPDAVAIAMLAVSEPLYEAFQDAGLTDKSIATAADTLVDFLNGFALGEPSSSCHEPNPVVSHRLAEQAPTLARVLRLARTSGSDSWDRVKLGVEIIIAGVCTTLATRNSAD</sequence>
<organism evidence="6 7">
    <name type="scientific">Mesorhizobium escarrei</name>
    <dbReference type="NCBI Taxonomy" id="666018"/>
    <lineage>
        <taxon>Bacteria</taxon>
        <taxon>Pseudomonadati</taxon>
        <taxon>Pseudomonadota</taxon>
        <taxon>Alphaproteobacteria</taxon>
        <taxon>Hyphomicrobiales</taxon>
        <taxon>Phyllobacteriaceae</taxon>
        <taxon>Mesorhizobium</taxon>
    </lineage>
</organism>
<dbReference type="PROSITE" id="PS50977">
    <property type="entry name" value="HTH_TETR_2"/>
    <property type="match status" value="1"/>
</dbReference>
<dbReference type="InterPro" id="IPR001647">
    <property type="entry name" value="HTH_TetR"/>
</dbReference>
<dbReference type="PANTHER" id="PTHR30055">
    <property type="entry name" value="HTH-TYPE TRANSCRIPTIONAL REGULATOR RUTR"/>
    <property type="match status" value="1"/>
</dbReference>
<keyword evidence="1" id="KW-0805">Transcription regulation</keyword>
<feature type="domain" description="HTH tetR-type" evidence="5">
    <location>
        <begin position="21"/>
        <end position="81"/>
    </location>
</feature>
<dbReference type="SUPFAM" id="SSF46689">
    <property type="entry name" value="Homeodomain-like"/>
    <property type="match status" value="1"/>
</dbReference>
<evidence type="ECO:0000256" key="2">
    <source>
        <dbReference type="ARBA" id="ARBA00023125"/>
    </source>
</evidence>
<dbReference type="PANTHER" id="PTHR30055:SF234">
    <property type="entry name" value="HTH-TYPE TRANSCRIPTIONAL REGULATOR BETI"/>
    <property type="match status" value="1"/>
</dbReference>
<feature type="DNA-binding region" description="H-T-H motif" evidence="4">
    <location>
        <begin position="44"/>
        <end position="63"/>
    </location>
</feature>
<proteinExistence type="predicted"/>
<dbReference type="InterPro" id="IPR036271">
    <property type="entry name" value="Tet_transcr_reg_TetR-rel_C_sf"/>
</dbReference>
<reference evidence="6 7" key="1">
    <citation type="submission" date="2022-03" db="EMBL/GenBank/DDBJ databases">
        <authorList>
            <person name="Brunel B."/>
        </authorList>
    </citation>
    <scope>NUCLEOTIDE SEQUENCE [LARGE SCALE GENOMIC DNA]</scope>
    <source>
        <strain evidence="6">STM5069sample</strain>
    </source>
</reference>
<dbReference type="EMBL" id="CAKXZT010000139">
    <property type="protein sequence ID" value="CAH2404613.1"/>
    <property type="molecule type" value="Genomic_DNA"/>
</dbReference>
<evidence type="ECO:0000256" key="3">
    <source>
        <dbReference type="ARBA" id="ARBA00023163"/>
    </source>
</evidence>
<gene>
    <name evidence="6" type="ORF">MES5069_430027</name>
</gene>